<reference evidence="1" key="1">
    <citation type="submission" date="2021-01" db="EMBL/GenBank/DDBJ databases">
        <authorList>
            <person name="Corre E."/>
            <person name="Pelletier E."/>
            <person name="Niang G."/>
            <person name="Scheremetjew M."/>
            <person name="Finn R."/>
            <person name="Kale V."/>
            <person name="Holt S."/>
            <person name="Cochrane G."/>
            <person name="Meng A."/>
            <person name="Brown T."/>
            <person name="Cohen L."/>
        </authorList>
    </citation>
    <scope>NUCLEOTIDE SEQUENCE</scope>
    <source>
        <strain evidence="1">10249 10 AB</strain>
    </source>
</reference>
<sequence length="156" mass="16916">MLVIALRGQCSQKSIRAILCLIRSIRQICFVGPERFADEACSRAGAILCGFVLGEFVVFLPLLLLLGGDGVVALLSPRRTALSIAPERTNSWSDSRICLKSRKTRSIANLRIGVEIVRASLCNAIVRVCCNKQFDATAGRRGGKVDRVAVFCTTSC</sequence>
<organism evidence="1">
    <name type="scientific">Pseudo-nitzschia australis</name>
    <dbReference type="NCBI Taxonomy" id="44445"/>
    <lineage>
        <taxon>Eukaryota</taxon>
        <taxon>Sar</taxon>
        <taxon>Stramenopiles</taxon>
        <taxon>Ochrophyta</taxon>
        <taxon>Bacillariophyta</taxon>
        <taxon>Bacillariophyceae</taxon>
        <taxon>Bacillariophycidae</taxon>
        <taxon>Bacillariales</taxon>
        <taxon>Bacillariaceae</taxon>
        <taxon>Pseudo-nitzschia</taxon>
    </lineage>
</organism>
<gene>
    <name evidence="1" type="ORF">PAUS00366_LOCUS6988</name>
</gene>
<protein>
    <submittedName>
        <fullName evidence="1">Uncharacterized protein</fullName>
    </submittedName>
</protein>
<accession>A0A7S4EI94</accession>
<proteinExistence type="predicted"/>
<evidence type="ECO:0000313" key="1">
    <source>
        <dbReference type="EMBL" id="CAE0714236.1"/>
    </source>
</evidence>
<dbReference type="AlphaFoldDB" id="A0A7S4EI94"/>
<dbReference type="EMBL" id="HBIX01009117">
    <property type="protein sequence ID" value="CAE0714236.1"/>
    <property type="molecule type" value="Transcribed_RNA"/>
</dbReference>
<name>A0A7S4EI94_9STRA</name>